<dbReference type="Gene3D" id="1.10.40.60">
    <property type="entry name" value="EpsJ-like"/>
    <property type="match status" value="2"/>
</dbReference>
<dbReference type="EMBL" id="LNQE01000873">
    <property type="protein sequence ID" value="KUG23970.1"/>
    <property type="molecule type" value="Genomic_DNA"/>
</dbReference>
<evidence type="ECO:0000256" key="6">
    <source>
        <dbReference type="ARBA" id="ARBA00022692"/>
    </source>
</evidence>
<keyword evidence="7" id="KW-0653">Protein transport</keyword>
<keyword evidence="6 10" id="KW-0812">Transmembrane</keyword>
<evidence type="ECO:0000256" key="3">
    <source>
        <dbReference type="ARBA" id="ARBA00022448"/>
    </source>
</evidence>
<keyword evidence="8 10" id="KW-1133">Transmembrane helix</keyword>
<evidence type="ECO:0000256" key="1">
    <source>
        <dbReference type="ARBA" id="ARBA00004533"/>
    </source>
</evidence>
<dbReference type="PIRSF" id="PIRSF002786">
    <property type="entry name" value="XcpX"/>
    <property type="match status" value="1"/>
</dbReference>
<keyword evidence="3" id="KW-0813">Transport</keyword>
<keyword evidence="4" id="KW-1003">Cell membrane</keyword>
<dbReference type="PANTHER" id="PTHR38831:SF2">
    <property type="entry name" value="TYPE II SECRETION SYSTEM PROTEIN K"/>
    <property type="match status" value="1"/>
</dbReference>
<dbReference type="AlphaFoldDB" id="A0A0W8FT63"/>
<dbReference type="Gene3D" id="3.30.1300.30">
    <property type="entry name" value="GSPII I/J protein-like"/>
    <property type="match status" value="1"/>
</dbReference>
<feature type="transmembrane region" description="Helical" evidence="10">
    <location>
        <begin position="9"/>
        <end position="27"/>
    </location>
</feature>
<dbReference type="InterPro" id="IPR049031">
    <property type="entry name" value="T2SSK_SAM-like_1st"/>
</dbReference>
<dbReference type="GO" id="GO:0005886">
    <property type="term" value="C:plasma membrane"/>
    <property type="evidence" value="ECO:0007669"/>
    <property type="project" value="UniProtKB-SubCell"/>
</dbReference>
<name>A0A0W8FT63_9ZZZZ</name>
<evidence type="ECO:0000256" key="8">
    <source>
        <dbReference type="ARBA" id="ARBA00022989"/>
    </source>
</evidence>
<feature type="domain" description="T2SS protein K first SAM-like" evidence="11">
    <location>
        <begin position="107"/>
        <end position="202"/>
    </location>
</feature>
<comment type="similarity">
    <text evidence="2">Belongs to the GSP K family.</text>
</comment>
<comment type="subcellular location">
    <subcellularLocation>
        <location evidence="1">Cell inner membrane</location>
    </subcellularLocation>
</comment>
<evidence type="ECO:0000256" key="5">
    <source>
        <dbReference type="ARBA" id="ARBA00022519"/>
    </source>
</evidence>
<dbReference type="SUPFAM" id="SSF158544">
    <property type="entry name" value="GspK insert domain-like"/>
    <property type="match status" value="1"/>
</dbReference>
<evidence type="ECO:0000313" key="12">
    <source>
        <dbReference type="EMBL" id="KUG23970.1"/>
    </source>
</evidence>
<evidence type="ECO:0000256" key="9">
    <source>
        <dbReference type="ARBA" id="ARBA00023136"/>
    </source>
</evidence>
<dbReference type="NCBIfam" id="NF037980">
    <property type="entry name" value="T2SS_GspK"/>
    <property type="match status" value="1"/>
</dbReference>
<evidence type="ECO:0000256" key="2">
    <source>
        <dbReference type="ARBA" id="ARBA00007246"/>
    </source>
</evidence>
<dbReference type="Pfam" id="PF21687">
    <property type="entry name" value="T2SSK_1st"/>
    <property type="match status" value="1"/>
</dbReference>
<dbReference type="PANTHER" id="PTHR38831">
    <property type="entry name" value="TYPE II SECRETION SYSTEM PROTEIN K"/>
    <property type="match status" value="1"/>
</dbReference>
<sequence>MKKKLDNRGIALITVILIVSILVAVVIELNRSSRAEIYDTTNISDGIKLTYIAKSGFYGAVALLTNSKNDYDTLRDDWAKAELLSEKSASLFTDGYFITSIEDEAGKIPLNKLVNGNEYNSDIKEMLIRLLCMPEFGLDEKKAAEIVDSIKDWIDADNSPTGYGAETSYYASLDQPYEAKNAPFDCIEELLMIKGITKEIFNGTKEKPGLKEYVTADSDGIININTAPGMVLRTLSDEISAELADSMDEYRRKEGNDLSNSQWYKQVPAMAGITIKSELITVKSNYFKIISTGRMQNMAQSLSGVVKRSQQKSFQIIKWRQD</sequence>
<evidence type="ECO:0000259" key="11">
    <source>
        <dbReference type="Pfam" id="PF21687"/>
    </source>
</evidence>
<evidence type="ECO:0000256" key="4">
    <source>
        <dbReference type="ARBA" id="ARBA00022475"/>
    </source>
</evidence>
<keyword evidence="9 10" id="KW-0472">Membrane</keyword>
<accession>A0A0W8FT63</accession>
<comment type="caution">
    <text evidence="12">The sequence shown here is derived from an EMBL/GenBank/DDBJ whole genome shotgun (WGS) entry which is preliminary data.</text>
</comment>
<organism evidence="12">
    <name type="scientific">hydrocarbon metagenome</name>
    <dbReference type="NCBI Taxonomy" id="938273"/>
    <lineage>
        <taxon>unclassified sequences</taxon>
        <taxon>metagenomes</taxon>
        <taxon>ecological metagenomes</taxon>
    </lineage>
</organism>
<evidence type="ECO:0000256" key="7">
    <source>
        <dbReference type="ARBA" id="ARBA00022927"/>
    </source>
</evidence>
<gene>
    <name evidence="12" type="ORF">ASZ90_006218</name>
</gene>
<dbReference type="GO" id="GO:0009306">
    <property type="term" value="P:protein secretion"/>
    <property type="evidence" value="ECO:0007669"/>
    <property type="project" value="InterPro"/>
</dbReference>
<proteinExistence type="inferred from homology"/>
<dbReference type="InterPro" id="IPR038072">
    <property type="entry name" value="GspK_central_sf"/>
</dbReference>
<protein>
    <recommendedName>
        <fullName evidence="11">T2SS protein K first SAM-like domain-containing protein</fullName>
    </recommendedName>
</protein>
<reference evidence="12" key="1">
    <citation type="journal article" date="2015" name="Proc. Natl. Acad. Sci. U.S.A.">
        <title>Networks of energetic and metabolic interactions define dynamics in microbial communities.</title>
        <authorList>
            <person name="Embree M."/>
            <person name="Liu J.K."/>
            <person name="Al-Bassam M.M."/>
            <person name="Zengler K."/>
        </authorList>
    </citation>
    <scope>NUCLEOTIDE SEQUENCE</scope>
</reference>
<keyword evidence="5" id="KW-0997">Cell inner membrane</keyword>
<evidence type="ECO:0000256" key="10">
    <source>
        <dbReference type="SAM" id="Phobius"/>
    </source>
</evidence>
<dbReference type="InterPro" id="IPR005628">
    <property type="entry name" value="GspK"/>
</dbReference>